<keyword evidence="8" id="KW-0732">Signal</keyword>
<accession>A0ABN0XDK0</accession>
<dbReference type="Pfam" id="PF00246">
    <property type="entry name" value="Peptidase_M14"/>
    <property type="match status" value="1"/>
</dbReference>
<evidence type="ECO:0000313" key="11">
    <source>
        <dbReference type="Proteomes" id="UP001501757"/>
    </source>
</evidence>
<dbReference type="PANTHER" id="PTHR11705:SF143">
    <property type="entry name" value="SLL0236 PROTEIN"/>
    <property type="match status" value="1"/>
</dbReference>
<evidence type="ECO:0000259" key="9">
    <source>
        <dbReference type="PROSITE" id="PS52035"/>
    </source>
</evidence>
<evidence type="ECO:0000256" key="4">
    <source>
        <dbReference type="ARBA" id="ARBA00022801"/>
    </source>
</evidence>
<keyword evidence="11" id="KW-1185">Reference proteome</keyword>
<dbReference type="RefSeq" id="WP_343845639.1">
    <property type="nucleotide sequence ID" value="NZ_BAAAEI010000015.1"/>
</dbReference>
<evidence type="ECO:0000256" key="1">
    <source>
        <dbReference type="ARBA" id="ARBA00001947"/>
    </source>
</evidence>
<keyword evidence="3" id="KW-0645">Protease</keyword>
<dbReference type="PROSITE" id="PS52035">
    <property type="entry name" value="PEPTIDASE_M14"/>
    <property type="match status" value="1"/>
</dbReference>
<dbReference type="EMBL" id="BAAAEI010000015">
    <property type="protein sequence ID" value="GAA0361515.1"/>
    <property type="molecule type" value="Genomic_DNA"/>
</dbReference>
<feature type="signal peptide" evidence="8">
    <location>
        <begin position="1"/>
        <end position="18"/>
    </location>
</feature>
<dbReference type="Gene3D" id="3.40.630.10">
    <property type="entry name" value="Zn peptidases"/>
    <property type="match status" value="1"/>
</dbReference>
<dbReference type="CDD" id="cd06239">
    <property type="entry name" value="M14-like"/>
    <property type="match status" value="1"/>
</dbReference>
<dbReference type="InterPro" id="IPR000834">
    <property type="entry name" value="Peptidase_M14"/>
</dbReference>
<keyword evidence="6" id="KW-0482">Metalloprotease</keyword>
<protein>
    <recommendedName>
        <fullName evidence="9">Peptidase M14 domain-containing protein</fullName>
    </recommendedName>
</protein>
<dbReference type="SMART" id="SM00631">
    <property type="entry name" value="Zn_pept"/>
    <property type="match status" value="1"/>
</dbReference>
<evidence type="ECO:0000256" key="2">
    <source>
        <dbReference type="ARBA" id="ARBA00005988"/>
    </source>
</evidence>
<name>A0ABN0XDK0_9ALTE</name>
<evidence type="ECO:0000256" key="6">
    <source>
        <dbReference type="ARBA" id="ARBA00023049"/>
    </source>
</evidence>
<sequence length="463" mass="51305">MKPLLFIMSLIMSMSLFAAPINWPSFQVPGLDKPQLRYADIQAYLAQAKADPQFRVDKIGQSFEGRDIFRIGFGQGPVRVMLWSQMHGDEPTATAAVFDLIARIQQDQAWRAQWQNKLSLYIIPMLNPDGAERATRENAQGIDINRDAAALQTPEGRILLEQAKAIKPAFGFNLHDQNRFYAAGDSLNPATISLLAPAFDQAKTISPARKKAMQLIGVLKQVADEMIPGHLGRYDDTFAPRAFGDNLAGMGISTILIESGAHRNDANRQVARTLNLAMLSAAIDSIASAGFENQSLSAYQAIPMNRREAFRDVIIKNVQVEANSQSYQLDIALDLDLPDADAVRIKEVGDLSTYTAFFTFDAEGWHYKPAREYRLDAPLVLDKAGYLALLKQGIGIFDRNGHPIENRSTLPLAIKTTLSSQPKPHKNGPAIFFLEHQDGRQMAVIQGLLIDLEQGKVLNRYST</sequence>
<evidence type="ECO:0000256" key="7">
    <source>
        <dbReference type="PROSITE-ProRule" id="PRU01379"/>
    </source>
</evidence>
<evidence type="ECO:0000256" key="3">
    <source>
        <dbReference type="ARBA" id="ARBA00022670"/>
    </source>
</evidence>
<proteinExistence type="inferred from homology"/>
<comment type="caution">
    <text evidence="10">The sequence shown here is derived from an EMBL/GenBank/DDBJ whole genome shotgun (WGS) entry which is preliminary data.</text>
</comment>
<gene>
    <name evidence="10" type="ORF">GCM10009092_27310</name>
</gene>
<comment type="similarity">
    <text evidence="2 7">Belongs to the peptidase M14 family.</text>
</comment>
<keyword evidence="4" id="KW-0378">Hydrolase</keyword>
<dbReference type="SUPFAM" id="SSF53187">
    <property type="entry name" value="Zn-dependent exopeptidases"/>
    <property type="match status" value="1"/>
</dbReference>
<organism evidence="10 11">
    <name type="scientific">Bowmanella denitrificans</name>
    <dbReference type="NCBI Taxonomy" id="366582"/>
    <lineage>
        <taxon>Bacteria</taxon>
        <taxon>Pseudomonadati</taxon>
        <taxon>Pseudomonadota</taxon>
        <taxon>Gammaproteobacteria</taxon>
        <taxon>Alteromonadales</taxon>
        <taxon>Alteromonadaceae</taxon>
        <taxon>Bowmanella</taxon>
    </lineage>
</organism>
<dbReference type="Proteomes" id="UP001501757">
    <property type="component" value="Unassembled WGS sequence"/>
</dbReference>
<evidence type="ECO:0000313" key="10">
    <source>
        <dbReference type="EMBL" id="GAA0361515.1"/>
    </source>
</evidence>
<comment type="cofactor">
    <cofactor evidence="1">
        <name>Zn(2+)</name>
        <dbReference type="ChEBI" id="CHEBI:29105"/>
    </cofactor>
</comment>
<dbReference type="PANTHER" id="PTHR11705">
    <property type="entry name" value="PROTEASE FAMILY M14 CARBOXYPEPTIDASE A,B"/>
    <property type="match status" value="1"/>
</dbReference>
<feature type="domain" description="Peptidase M14" evidence="9">
    <location>
        <begin position="34"/>
        <end position="286"/>
    </location>
</feature>
<reference evidence="10 11" key="1">
    <citation type="journal article" date="2019" name="Int. J. Syst. Evol. Microbiol.">
        <title>The Global Catalogue of Microorganisms (GCM) 10K type strain sequencing project: providing services to taxonomists for standard genome sequencing and annotation.</title>
        <authorList>
            <consortium name="The Broad Institute Genomics Platform"/>
            <consortium name="The Broad Institute Genome Sequencing Center for Infectious Disease"/>
            <person name="Wu L."/>
            <person name="Ma J."/>
        </authorList>
    </citation>
    <scope>NUCLEOTIDE SEQUENCE [LARGE SCALE GENOMIC DNA]</scope>
    <source>
        <strain evidence="10 11">JCM 13378</strain>
    </source>
</reference>
<feature type="chain" id="PRO_5046962420" description="Peptidase M14 domain-containing protein" evidence="8">
    <location>
        <begin position="19"/>
        <end position="463"/>
    </location>
</feature>
<evidence type="ECO:0000256" key="8">
    <source>
        <dbReference type="SAM" id="SignalP"/>
    </source>
</evidence>
<keyword evidence="5" id="KW-0862">Zinc</keyword>
<comment type="caution">
    <text evidence="7">Lacks conserved residue(s) required for the propagation of feature annotation.</text>
</comment>
<evidence type="ECO:0000256" key="5">
    <source>
        <dbReference type="ARBA" id="ARBA00022833"/>
    </source>
</evidence>